<evidence type="ECO:0000313" key="2">
    <source>
        <dbReference type="Proteomes" id="UP000177407"/>
    </source>
</evidence>
<reference evidence="1 2" key="1">
    <citation type="journal article" date="2016" name="Nat. Commun.">
        <title>Thousands of microbial genomes shed light on interconnected biogeochemical processes in an aquifer system.</title>
        <authorList>
            <person name="Anantharaman K."/>
            <person name="Brown C.T."/>
            <person name="Hug L.A."/>
            <person name="Sharon I."/>
            <person name="Castelle C.J."/>
            <person name="Probst A.J."/>
            <person name="Thomas B.C."/>
            <person name="Singh A."/>
            <person name="Wilkins M.J."/>
            <person name="Karaoz U."/>
            <person name="Brodie E.L."/>
            <person name="Williams K.H."/>
            <person name="Hubbard S.S."/>
            <person name="Banfield J.F."/>
        </authorList>
    </citation>
    <scope>NUCLEOTIDE SEQUENCE [LARGE SCALE GENOMIC DNA]</scope>
</reference>
<accession>A0A1F5S4U4</accession>
<evidence type="ECO:0000313" key="1">
    <source>
        <dbReference type="EMBL" id="OGF21679.1"/>
    </source>
</evidence>
<protein>
    <recommendedName>
        <fullName evidence="3">HicB-like antitoxin of toxin-antitoxin system domain-containing protein</fullName>
    </recommendedName>
</protein>
<name>A0A1F5S4U4_9BACT</name>
<organism evidence="1 2">
    <name type="scientific">Candidatus Falkowbacteria bacterium RIFOXYA2_FULL_38_12</name>
    <dbReference type="NCBI Taxonomy" id="1797993"/>
    <lineage>
        <taxon>Bacteria</taxon>
        <taxon>Candidatus Falkowiibacteriota</taxon>
    </lineage>
</organism>
<proteinExistence type="predicted"/>
<dbReference type="PANTHER" id="PTHR34504:SF2">
    <property type="entry name" value="UPF0150 PROTEIN SSL0259"/>
    <property type="match status" value="1"/>
</dbReference>
<dbReference type="SUPFAM" id="SSF143100">
    <property type="entry name" value="TTHA1013/TTHA0281-like"/>
    <property type="match status" value="1"/>
</dbReference>
<dbReference type="AlphaFoldDB" id="A0A1F5S4U4"/>
<dbReference type="InterPro" id="IPR035069">
    <property type="entry name" value="TTHA1013/TTHA0281-like"/>
</dbReference>
<sequence>MKLHLNTIIEKEGKYFVSRCVELGVVSQGKTIEESQENLKEAVDLYLEDAPVSLRQELTARHPLITSFDLEYA</sequence>
<dbReference type="PANTHER" id="PTHR34504">
    <property type="entry name" value="ANTITOXIN HICB"/>
    <property type="match status" value="1"/>
</dbReference>
<dbReference type="Proteomes" id="UP000177407">
    <property type="component" value="Unassembled WGS sequence"/>
</dbReference>
<dbReference type="InterPro" id="IPR051404">
    <property type="entry name" value="TA_system_antitoxin"/>
</dbReference>
<dbReference type="Gene3D" id="3.30.160.250">
    <property type="match status" value="1"/>
</dbReference>
<comment type="caution">
    <text evidence="1">The sequence shown here is derived from an EMBL/GenBank/DDBJ whole genome shotgun (WGS) entry which is preliminary data.</text>
</comment>
<dbReference type="EMBL" id="MFGA01000002">
    <property type="protein sequence ID" value="OGF21679.1"/>
    <property type="molecule type" value="Genomic_DNA"/>
</dbReference>
<evidence type="ECO:0008006" key="3">
    <source>
        <dbReference type="Google" id="ProtNLM"/>
    </source>
</evidence>
<gene>
    <name evidence="1" type="ORF">A2257_02135</name>
</gene>